<dbReference type="Pfam" id="PF17921">
    <property type="entry name" value="Integrase_H2C2"/>
    <property type="match status" value="1"/>
</dbReference>
<feature type="compositionally biased region" description="Basic and acidic residues" evidence="1">
    <location>
        <begin position="341"/>
        <end position="353"/>
    </location>
</feature>
<protein>
    <submittedName>
        <fullName evidence="3">Reverse transcriptase domain-containing protein</fullName>
    </submittedName>
</protein>
<dbReference type="InterPro" id="IPR001584">
    <property type="entry name" value="Integrase_cat-core"/>
</dbReference>
<dbReference type="SUPFAM" id="SSF53098">
    <property type="entry name" value="Ribonuclease H-like"/>
    <property type="match status" value="1"/>
</dbReference>
<sequence>MIHPGTNPWSLSHQPFKRQNAAKVYNIGTCEKKPYEGSLPKCTKCHLHHNGPCTQRISRENPKFCRIKMEEMGMHKAGFMQLGMQKREGMHRETLMPMSTRKPPEYMEKMVCQVPFWRRYPPMNKDDKYLTSARTSGMPKRLNTQGAAPVALAQLSWLPCYGDLRSVIMHESHKSKYSIHLGSEKMYQDMKKLYWWPNMKADITTYVSKCLTCARVKAEHQRPSGLLVQPEIPEWKWDNITMDFITKLPKENDPLDKLARLFLNKIVARHGIPASIICDRDGRFTSNFWRSFQKALGTDISMSIAYHQETDGQSERTIQTLEDMLRLLIEIWAKGLDGPEIDPRNNGKDRPNQAKDASSPGSTKELRRSEMKADGVRGCYQKLGSLPTTLGTSSELAEFTILHVVKSEEMLH</sequence>
<reference evidence="3" key="1">
    <citation type="journal article" date="2022" name="Int. J. Mol. Sci.">
        <title>Draft Genome of Tanacetum Coccineum: Genomic Comparison of Closely Related Tanacetum-Family Plants.</title>
        <authorList>
            <person name="Yamashiro T."/>
            <person name="Shiraishi A."/>
            <person name="Nakayama K."/>
            <person name="Satake H."/>
        </authorList>
    </citation>
    <scope>NUCLEOTIDE SEQUENCE</scope>
</reference>
<dbReference type="InterPro" id="IPR050951">
    <property type="entry name" value="Retrovirus_Pol_polyprotein"/>
</dbReference>
<proteinExistence type="predicted"/>
<keyword evidence="3" id="KW-0695">RNA-directed DNA polymerase</keyword>
<dbReference type="PROSITE" id="PS50994">
    <property type="entry name" value="INTEGRASE"/>
    <property type="match status" value="1"/>
</dbReference>
<dbReference type="InterPro" id="IPR036397">
    <property type="entry name" value="RNaseH_sf"/>
</dbReference>
<feature type="region of interest" description="Disordered" evidence="1">
    <location>
        <begin position="339"/>
        <end position="373"/>
    </location>
</feature>
<dbReference type="InterPro" id="IPR041588">
    <property type="entry name" value="Integrase_H2C2"/>
</dbReference>
<accession>A0ABQ4XJ39</accession>
<dbReference type="EMBL" id="BQNB010009544">
    <property type="protein sequence ID" value="GJS64988.1"/>
    <property type="molecule type" value="Genomic_DNA"/>
</dbReference>
<name>A0ABQ4XJ39_9ASTR</name>
<dbReference type="Proteomes" id="UP001151760">
    <property type="component" value="Unassembled WGS sequence"/>
</dbReference>
<organism evidence="3 4">
    <name type="scientific">Tanacetum coccineum</name>
    <dbReference type="NCBI Taxonomy" id="301880"/>
    <lineage>
        <taxon>Eukaryota</taxon>
        <taxon>Viridiplantae</taxon>
        <taxon>Streptophyta</taxon>
        <taxon>Embryophyta</taxon>
        <taxon>Tracheophyta</taxon>
        <taxon>Spermatophyta</taxon>
        <taxon>Magnoliopsida</taxon>
        <taxon>eudicotyledons</taxon>
        <taxon>Gunneridae</taxon>
        <taxon>Pentapetalae</taxon>
        <taxon>asterids</taxon>
        <taxon>campanulids</taxon>
        <taxon>Asterales</taxon>
        <taxon>Asteraceae</taxon>
        <taxon>Asteroideae</taxon>
        <taxon>Anthemideae</taxon>
        <taxon>Anthemidinae</taxon>
        <taxon>Tanacetum</taxon>
    </lineage>
</organism>
<evidence type="ECO:0000313" key="4">
    <source>
        <dbReference type="Proteomes" id="UP001151760"/>
    </source>
</evidence>
<dbReference type="PANTHER" id="PTHR37984:SF5">
    <property type="entry name" value="PROTEIN NYNRIN-LIKE"/>
    <property type="match status" value="1"/>
</dbReference>
<evidence type="ECO:0000256" key="1">
    <source>
        <dbReference type="SAM" id="MobiDB-lite"/>
    </source>
</evidence>
<feature type="compositionally biased region" description="Basic and acidic residues" evidence="1">
    <location>
        <begin position="364"/>
        <end position="373"/>
    </location>
</feature>
<dbReference type="Gene3D" id="1.10.340.70">
    <property type="match status" value="1"/>
</dbReference>
<feature type="domain" description="Integrase catalytic" evidence="2">
    <location>
        <begin position="244"/>
        <end position="372"/>
    </location>
</feature>
<dbReference type="PANTHER" id="PTHR37984">
    <property type="entry name" value="PROTEIN CBG26694"/>
    <property type="match status" value="1"/>
</dbReference>
<dbReference type="GO" id="GO:0003964">
    <property type="term" value="F:RNA-directed DNA polymerase activity"/>
    <property type="evidence" value="ECO:0007669"/>
    <property type="project" value="UniProtKB-KW"/>
</dbReference>
<gene>
    <name evidence="3" type="ORF">Tco_0679552</name>
</gene>
<reference evidence="3" key="2">
    <citation type="submission" date="2022-01" db="EMBL/GenBank/DDBJ databases">
        <authorList>
            <person name="Yamashiro T."/>
            <person name="Shiraishi A."/>
            <person name="Satake H."/>
            <person name="Nakayama K."/>
        </authorList>
    </citation>
    <scope>NUCLEOTIDE SEQUENCE</scope>
</reference>
<keyword evidence="3" id="KW-0808">Transferase</keyword>
<comment type="caution">
    <text evidence="3">The sequence shown here is derived from an EMBL/GenBank/DDBJ whole genome shotgun (WGS) entry which is preliminary data.</text>
</comment>
<keyword evidence="4" id="KW-1185">Reference proteome</keyword>
<evidence type="ECO:0000313" key="3">
    <source>
        <dbReference type="EMBL" id="GJS64988.1"/>
    </source>
</evidence>
<keyword evidence="3" id="KW-0548">Nucleotidyltransferase</keyword>
<evidence type="ECO:0000259" key="2">
    <source>
        <dbReference type="PROSITE" id="PS50994"/>
    </source>
</evidence>
<dbReference type="InterPro" id="IPR012337">
    <property type="entry name" value="RNaseH-like_sf"/>
</dbReference>
<dbReference type="Gene3D" id="3.30.420.10">
    <property type="entry name" value="Ribonuclease H-like superfamily/Ribonuclease H"/>
    <property type="match status" value="1"/>
</dbReference>